<comment type="caution">
    <text evidence="3">The sequence shown here is derived from an EMBL/GenBank/DDBJ whole genome shotgun (WGS) entry which is preliminary data.</text>
</comment>
<evidence type="ECO:0000313" key="3">
    <source>
        <dbReference type="EMBL" id="GAA4353601.1"/>
    </source>
</evidence>
<dbReference type="RefSeq" id="WP_345540628.1">
    <property type="nucleotide sequence ID" value="NZ_BAABGJ010000079.1"/>
</dbReference>
<dbReference type="SUPFAM" id="SSF51735">
    <property type="entry name" value="NAD(P)-binding Rossmann-fold domains"/>
    <property type="match status" value="1"/>
</dbReference>
<dbReference type="PRINTS" id="PR00081">
    <property type="entry name" value="GDHRDH"/>
</dbReference>
<comment type="similarity">
    <text evidence="1">Belongs to the short-chain dehydrogenases/reductases (SDR) family.</text>
</comment>
<keyword evidence="4" id="KW-1185">Reference proteome</keyword>
<evidence type="ECO:0000313" key="4">
    <source>
        <dbReference type="Proteomes" id="UP001500975"/>
    </source>
</evidence>
<gene>
    <name evidence="3" type="ORF">GCM10023165_43910</name>
</gene>
<dbReference type="InterPro" id="IPR036291">
    <property type="entry name" value="NAD(P)-bd_dom_sf"/>
</dbReference>
<dbReference type="Pfam" id="PF13561">
    <property type="entry name" value="adh_short_C2"/>
    <property type="match status" value="1"/>
</dbReference>
<dbReference type="PANTHER" id="PTHR42760:SF133">
    <property type="entry name" value="3-OXOACYL-[ACYL-CARRIER-PROTEIN] REDUCTASE"/>
    <property type="match status" value="1"/>
</dbReference>
<dbReference type="InterPro" id="IPR002347">
    <property type="entry name" value="SDR_fam"/>
</dbReference>
<dbReference type="Gene3D" id="3.40.50.720">
    <property type="entry name" value="NAD(P)-binding Rossmann-like Domain"/>
    <property type="match status" value="1"/>
</dbReference>
<evidence type="ECO:0000256" key="2">
    <source>
        <dbReference type="ARBA" id="ARBA00023002"/>
    </source>
</evidence>
<dbReference type="InterPro" id="IPR020904">
    <property type="entry name" value="Sc_DH/Rdtase_CS"/>
</dbReference>
<dbReference type="PANTHER" id="PTHR42760">
    <property type="entry name" value="SHORT-CHAIN DEHYDROGENASES/REDUCTASES FAMILY MEMBER"/>
    <property type="match status" value="1"/>
</dbReference>
<sequence>MASLNLASALVPVTGAASGIGLAICRQLRLEGGTPLLLDFDRQRLDAALGEVFGTSVAEAQRFGYLVDVRDSKAVDACLAQIRQDHGLITHAVANAGRSLAAHILDMTDEQWHGVMDVNLHGMLYFCRAAARQLAEAKRGSLVTMASIAGLMAKESRVGYAASKAAVVNMTRALALDLGPFGVRVNAVAPGVIDTPLQTNPSYQEPVKQRAALRRVGNADEIASVVLFLLSDMSSYMTGETLVVDGGLTARYL</sequence>
<evidence type="ECO:0000256" key="1">
    <source>
        <dbReference type="ARBA" id="ARBA00006484"/>
    </source>
</evidence>
<protein>
    <submittedName>
        <fullName evidence="3">Glucose 1-dehydrogenase</fullName>
    </submittedName>
</protein>
<keyword evidence="2" id="KW-0560">Oxidoreductase</keyword>
<reference evidence="4" key="1">
    <citation type="journal article" date="2019" name="Int. J. Syst. Evol. Microbiol.">
        <title>The Global Catalogue of Microorganisms (GCM) 10K type strain sequencing project: providing services to taxonomists for standard genome sequencing and annotation.</title>
        <authorList>
            <consortium name="The Broad Institute Genomics Platform"/>
            <consortium name="The Broad Institute Genome Sequencing Center for Infectious Disease"/>
            <person name="Wu L."/>
            <person name="Ma J."/>
        </authorList>
    </citation>
    <scope>NUCLEOTIDE SEQUENCE [LARGE SCALE GENOMIC DNA]</scope>
    <source>
        <strain evidence="4">JCM 17804</strain>
    </source>
</reference>
<dbReference type="PROSITE" id="PS00061">
    <property type="entry name" value="ADH_SHORT"/>
    <property type="match status" value="1"/>
</dbReference>
<organism evidence="3 4">
    <name type="scientific">Variovorax defluvii</name>
    <dbReference type="NCBI Taxonomy" id="913761"/>
    <lineage>
        <taxon>Bacteria</taxon>
        <taxon>Pseudomonadati</taxon>
        <taxon>Pseudomonadota</taxon>
        <taxon>Betaproteobacteria</taxon>
        <taxon>Burkholderiales</taxon>
        <taxon>Comamonadaceae</taxon>
        <taxon>Variovorax</taxon>
    </lineage>
</organism>
<dbReference type="EMBL" id="BAABGJ010000079">
    <property type="protein sequence ID" value="GAA4353601.1"/>
    <property type="molecule type" value="Genomic_DNA"/>
</dbReference>
<name>A0ABP8I8G8_9BURK</name>
<dbReference type="Proteomes" id="UP001500975">
    <property type="component" value="Unassembled WGS sequence"/>
</dbReference>
<proteinExistence type="inferred from homology"/>
<dbReference type="PRINTS" id="PR00080">
    <property type="entry name" value="SDRFAMILY"/>
</dbReference>
<accession>A0ABP8I8G8</accession>